<evidence type="ECO:0000313" key="2">
    <source>
        <dbReference type="EMBL" id="RAW63524.1"/>
    </source>
</evidence>
<keyword evidence="1" id="KW-0812">Transmembrane</keyword>
<dbReference type="AlphaFoldDB" id="A0A329UQ58"/>
<reference evidence="2 3" key="1">
    <citation type="submission" date="2018-02" db="EMBL/GenBank/DDBJ databases">
        <title>Complete genome sequencing of Faecalibacterium prausnitzii strains isolated from the human gut.</title>
        <authorList>
            <person name="Fitzgerald B.C."/>
            <person name="Shkoporov A.N."/>
            <person name="Ross P.R."/>
            <person name="Hill C."/>
        </authorList>
    </citation>
    <scope>NUCLEOTIDE SEQUENCE [LARGE SCALE GENOMIC DNA]</scope>
    <source>
        <strain evidence="2 3">APC922/41-1</strain>
    </source>
</reference>
<feature type="transmembrane region" description="Helical" evidence="1">
    <location>
        <begin position="6"/>
        <end position="26"/>
    </location>
</feature>
<dbReference type="EMBL" id="PRLC01000001">
    <property type="protein sequence ID" value="RAW63524.1"/>
    <property type="molecule type" value="Genomic_DNA"/>
</dbReference>
<organism evidence="2 3">
    <name type="scientific">Faecalibacterium hattorii</name>
    <dbReference type="NCBI Taxonomy" id="2935520"/>
    <lineage>
        <taxon>Bacteria</taxon>
        <taxon>Bacillati</taxon>
        <taxon>Bacillota</taxon>
        <taxon>Clostridia</taxon>
        <taxon>Eubacteriales</taxon>
        <taxon>Oscillospiraceae</taxon>
        <taxon>Faecalibacterium</taxon>
    </lineage>
</organism>
<dbReference type="Proteomes" id="UP000250429">
    <property type="component" value="Unassembled WGS sequence"/>
</dbReference>
<protein>
    <submittedName>
        <fullName evidence="2">Uncharacterized protein</fullName>
    </submittedName>
</protein>
<evidence type="ECO:0000256" key="1">
    <source>
        <dbReference type="SAM" id="Phobius"/>
    </source>
</evidence>
<dbReference type="RefSeq" id="WP_112143281.1">
    <property type="nucleotide sequence ID" value="NZ_PRLC01000001.1"/>
</dbReference>
<keyword evidence="1" id="KW-1133">Transmembrane helix</keyword>
<sequence>MNKTLHDILIFAAGFGAGAFVMHHFFQKKYETYYGEKYEAEHENLRQKEADMDKTIEERATQKSFEQLAGKYRTESDPEDIVEHAPIEIIEPDQFGEDDEYETCFLSYYADGKLVYDGEAEPLDEEDVQKTVGTEALTHIGEFMPSAIHVRNHNYHKDYEIMQVRQNWSDIDPNEEDE</sequence>
<evidence type="ECO:0000313" key="3">
    <source>
        <dbReference type="Proteomes" id="UP000250429"/>
    </source>
</evidence>
<name>A0A329UQ58_9FIRM</name>
<accession>A0A329UQ58</accession>
<keyword evidence="3" id="KW-1185">Reference proteome</keyword>
<comment type="caution">
    <text evidence="2">The sequence shown here is derived from an EMBL/GenBank/DDBJ whole genome shotgun (WGS) entry which is preliminary data.</text>
</comment>
<proteinExistence type="predicted"/>
<keyword evidence="1" id="KW-0472">Membrane</keyword>
<gene>
    <name evidence="2" type="ORF">C4N23_00470</name>
</gene>